<dbReference type="InterPro" id="IPR007159">
    <property type="entry name" value="SpoVT-AbrB_dom"/>
</dbReference>
<dbReference type="PANTHER" id="PTHR34701">
    <property type="entry name" value="TRANSCRIPTIONAL REGULATOR MRAZ"/>
    <property type="match status" value="1"/>
</dbReference>
<feature type="domain" description="SpoVT-AbrB" evidence="8">
    <location>
        <begin position="84"/>
        <end position="127"/>
    </location>
</feature>
<keyword evidence="6 7" id="KW-0804">Transcription</keyword>
<evidence type="ECO:0000256" key="5">
    <source>
        <dbReference type="ARBA" id="ARBA00023125"/>
    </source>
</evidence>
<dbReference type="OrthoDB" id="9807753at2"/>
<dbReference type="GO" id="GO:0051301">
    <property type="term" value="P:cell division"/>
    <property type="evidence" value="ECO:0007669"/>
    <property type="project" value="UniProtKB-KW"/>
</dbReference>
<comment type="subcellular location">
    <subcellularLocation>
        <location evidence="7">Cytoplasm</location>
        <location evidence="7">Nucleoid</location>
    </subcellularLocation>
</comment>
<keyword evidence="10" id="KW-1185">Reference proteome</keyword>
<dbReference type="GO" id="GO:0000976">
    <property type="term" value="F:transcription cis-regulatory region binding"/>
    <property type="evidence" value="ECO:0007669"/>
    <property type="project" value="TreeGrafter"/>
</dbReference>
<dbReference type="GO" id="GO:0005737">
    <property type="term" value="C:cytoplasm"/>
    <property type="evidence" value="ECO:0007669"/>
    <property type="project" value="UniProtKB-UniRule"/>
</dbReference>
<evidence type="ECO:0000259" key="8">
    <source>
        <dbReference type="PROSITE" id="PS51740"/>
    </source>
</evidence>
<sequence>MSNFLGSHAINMDAKGRLAIPAKLREEITQLCGGRIVLTVNPSGDRCLLLYPEPEWDVLRPQIDALPNMNARVRRLQRLVIGNAAPMELDSAGRILVPPTLRHFAHLEKKLMLIGQGNKLEIWSEERWFEWLDESLDDEEIPPEMEALSL</sequence>
<dbReference type="Proteomes" id="UP000239866">
    <property type="component" value="Unassembled WGS sequence"/>
</dbReference>
<dbReference type="PROSITE" id="PS51740">
    <property type="entry name" value="SPOVT_ABRB"/>
    <property type="match status" value="2"/>
</dbReference>
<evidence type="ECO:0000256" key="7">
    <source>
        <dbReference type="HAMAP-Rule" id="MF_01008"/>
    </source>
</evidence>
<comment type="caution">
    <text evidence="9">The sequence shown here is derived from an EMBL/GenBank/DDBJ whole genome shotgun (WGS) entry which is preliminary data.</text>
</comment>
<keyword evidence="4 7" id="KW-0805">Transcription regulation</keyword>
<dbReference type="CDD" id="cd16320">
    <property type="entry name" value="MraZ_N"/>
    <property type="match status" value="1"/>
</dbReference>
<dbReference type="GO" id="GO:0009295">
    <property type="term" value="C:nucleoid"/>
    <property type="evidence" value="ECO:0007669"/>
    <property type="project" value="UniProtKB-SubCell"/>
</dbReference>
<dbReference type="CDD" id="cd16321">
    <property type="entry name" value="MraZ_C"/>
    <property type="match status" value="1"/>
</dbReference>
<dbReference type="InterPro" id="IPR035644">
    <property type="entry name" value="MraZ_C"/>
</dbReference>
<evidence type="ECO:0000256" key="3">
    <source>
        <dbReference type="ARBA" id="ARBA00022737"/>
    </source>
</evidence>
<dbReference type="Pfam" id="PF02381">
    <property type="entry name" value="MraZ"/>
    <property type="match status" value="2"/>
</dbReference>
<dbReference type="InterPro" id="IPR038619">
    <property type="entry name" value="MraZ_sf"/>
</dbReference>
<keyword evidence="3" id="KW-0677">Repeat</keyword>
<comment type="subunit">
    <text evidence="7">Forms oligomers.</text>
</comment>
<dbReference type="GO" id="GO:0003700">
    <property type="term" value="F:DNA-binding transcription factor activity"/>
    <property type="evidence" value="ECO:0007669"/>
    <property type="project" value="UniProtKB-UniRule"/>
</dbReference>
<dbReference type="InterPro" id="IPR035642">
    <property type="entry name" value="MraZ_N"/>
</dbReference>
<feature type="domain" description="SpoVT-AbrB" evidence="8">
    <location>
        <begin position="7"/>
        <end position="55"/>
    </location>
</feature>
<dbReference type="NCBIfam" id="TIGR00242">
    <property type="entry name" value="division/cell wall cluster transcriptional repressor MraZ"/>
    <property type="match status" value="1"/>
</dbReference>
<dbReference type="EMBL" id="PXNP01000023">
    <property type="protein sequence ID" value="PSF10493.1"/>
    <property type="molecule type" value="Genomic_DNA"/>
</dbReference>
<protein>
    <recommendedName>
        <fullName evidence="1 7">Transcriptional regulator MraZ</fullName>
    </recommendedName>
</protein>
<keyword evidence="5 7" id="KW-0238">DNA-binding</keyword>
<dbReference type="SUPFAM" id="SSF89447">
    <property type="entry name" value="AbrB/MazE/MraZ-like"/>
    <property type="match status" value="1"/>
</dbReference>
<name>A0A2T1KLA5_9GAMM</name>
<evidence type="ECO:0000313" key="10">
    <source>
        <dbReference type="Proteomes" id="UP000239866"/>
    </source>
</evidence>
<keyword evidence="9" id="KW-0131">Cell cycle</keyword>
<dbReference type="InterPro" id="IPR003444">
    <property type="entry name" value="MraZ"/>
</dbReference>
<reference evidence="9 10" key="1">
    <citation type="submission" date="2018-03" db="EMBL/GenBank/DDBJ databases">
        <title>Marinobacter brunus sp. nov., a marine bacterium of Gamma-proteobacteria isolated from the surface seawater of the South China Sea.</title>
        <authorList>
            <person name="Cheng H."/>
            <person name="Wu Y.-H."/>
            <person name="Xamxidin M."/>
            <person name="Xu X.-W."/>
        </authorList>
    </citation>
    <scope>NUCLEOTIDE SEQUENCE [LARGE SCALE GENOMIC DNA]</scope>
    <source>
        <strain evidence="9 10">NH169-3</strain>
    </source>
</reference>
<dbReference type="RefSeq" id="WP_106761695.1">
    <property type="nucleotide sequence ID" value="NZ_PXNP01000023.1"/>
</dbReference>
<dbReference type="GO" id="GO:2000143">
    <property type="term" value="P:negative regulation of DNA-templated transcription initiation"/>
    <property type="evidence" value="ECO:0007669"/>
    <property type="project" value="TreeGrafter"/>
</dbReference>
<accession>A0A2T1KLA5</accession>
<dbReference type="HAMAP" id="MF_01008">
    <property type="entry name" value="MraZ"/>
    <property type="match status" value="1"/>
</dbReference>
<evidence type="ECO:0000256" key="2">
    <source>
        <dbReference type="ARBA" id="ARBA00022490"/>
    </source>
</evidence>
<proteinExistence type="inferred from homology"/>
<dbReference type="AlphaFoldDB" id="A0A2T1KLA5"/>
<dbReference type="InterPro" id="IPR020603">
    <property type="entry name" value="MraZ_dom"/>
</dbReference>
<dbReference type="PANTHER" id="PTHR34701:SF1">
    <property type="entry name" value="TRANSCRIPTIONAL REGULATOR MRAZ"/>
    <property type="match status" value="1"/>
</dbReference>
<keyword evidence="2 7" id="KW-0963">Cytoplasm</keyword>
<comment type="similarity">
    <text evidence="7">Belongs to the MraZ family.</text>
</comment>
<gene>
    <name evidence="7" type="primary">mraZ</name>
    <name evidence="9" type="ORF">C7H09_05990</name>
</gene>
<keyword evidence="9" id="KW-0132">Cell division</keyword>
<evidence type="ECO:0000313" key="9">
    <source>
        <dbReference type="EMBL" id="PSF10493.1"/>
    </source>
</evidence>
<dbReference type="Gene3D" id="3.40.1550.20">
    <property type="entry name" value="Transcriptional regulator MraZ domain"/>
    <property type="match status" value="1"/>
</dbReference>
<organism evidence="9 10">
    <name type="scientific">Marinobacter fuscus</name>
    <dbReference type="NCBI Taxonomy" id="2109942"/>
    <lineage>
        <taxon>Bacteria</taxon>
        <taxon>Pseudomonadati</taxon>
        <taxon>Pseudomonadota</taxon>
        <taxon>Gammaproteobacteria</taxon>
        <taxon>Pseudomonadales</taxon>
        <taxon>Marinobacteraceae</taxon>
        <taxon>Marinobacter</taxon>
    </lineage>
</organism>
<evidence type="ECO:0000256" key="4">
    <source>
        <dbReference type="ARBA" id="ARBA00023015"/>
    </source>
</evidence>
<evidence type="ECO:0000256" key="1">
    <source>
        <dbReference type="ARBA" id="ARBA00013860"/>
    </source>
</evidence>
<dbReference type="InterPro" id="IPR037914">
    <property type="entry name" value="SpoVT-AbrB_sf"/>
</dbReference>
<evidence type="ECO:0000256" key="6">
    <source>
        <dbReference type="ARBA" id="ARBA00023163"/>
    </source>
</evidence>